<protein>
    <recommendedName>
        <fullName evidence="6">CCHC-type domain-containing protein</fullName>
    </recommendedName>
</protein>
<feature type="compositionally biased region" description="Basic and acidic residues" evidence="5">
    <location>
        <begin position="506"/>
        <end position="534"/>
    </location>
</feature>
<dbReference type="SMART" id="SM00343">
    <property type="entry name" value="ZnF_C2HC"/>
    <property type="match status" value="1"/>
</dbReference>
<feature type="compositionally biased region" description="Pro residues" evidence="5">
    <location>
        <begin position="158"/>
        <end position="171"/>
    </location>
</feature>
<dbReference type="Pfam" id="PF02093">
    <property type="entry name" value="Gag_p30"/>
    <property type="match status" value="1"/>
</dbReference>
<dbReference type="GO" id="GO:0003676">
    <property type="term" value="F:nucleic acid binding"/>
    <property type="evidence" value="ECO:0007669"/>
    <property type="project" value="InterPro"/>
</dbReference>
<evidence type="ECO:0000259" key="6">
    <source>
        <dbReference type="SMART" id="SM00343"/>
    </source>
</evidence>
<dbReference type="InterPro" id="IPR003036">
    <property type="entry name" value="Gag_P30"/>
</dbReference>
<dbReference type="InterPro" id="IPR001878">
    <property type="entry name" value="Znf_CCHC"/>
</dbReference>
<evidence type="ECO:0000256" key="4">
    <source>
        <dbReference type="ARBA" id="ARBA00023136"/>
    </source>
</evidence>
<dbReference type="SUPFAM" id="SSF47836">
    <property type="entry name" value="Retroviral matrix proteins"/>
    <property type="match status" value="1"/>
</dbReference>
<keyword evidence="2" id="KW-1032">Host cell membrane</keyword>
<sequence length="557" mass="62831">MKRLLPEALPSLFVLRHRHRVGLHTMGKSASKPIVLEYMVKNFKKGFSRDYGVKLSPGKLCTLCTLEWPSFGVGWPPEGTLDVFTVAAVYNVITGDPEHPDPFPYIDQWLEIAYLRPPWVRFCTTDQGQCRVLVAQSKKKTLSQKKVPPIYQGEPEDSPPMPPPYVLPAPAPGAEDPQMPDSPLPSVSPPPSASEVPEVISPPQPDSPEPMSRCLHSAQGAATPALQMPLRETRGPQQVAPDGTIQEGGRFYYYQPFSTANLLNWKHHTPSYSEKPQALIDLLEFIFQTHCPTWIDCWQLLFTLFDTKEHWQIVTEAQKWLQANAGGRADLANWVREAFPEENPHWDYDTEEGKRNLERYRQAFLQGAKAGAKKPTNIAKISEILQEPNESPAKFYERLCEAFRTYTPFDPEAPENQRMINAAFVGQAQSDIRKKLQKLEGFAGENATKLLEIANKVFINRDQVARRDAEKRMKQKVTLLAAALSKPVPPVGPPRRGQGTRPGKRSPLEHDQCAYCKEKGHWKNECPNRPEKKTKAPPSRYRSEPFSTNLIGLAESD</sequence>
<dbReference type="PANTHER" id="PTHR33166">
    <property type="entry name" value="GAG_P30 DOMAIN-CONTAINING PROTEIN"/>
    <property type="match status" value="1"/>
</dbReference>
<evidence type="ECO:0000256" key="2">
    <source>
        <dbReference type="ARBA" id="ARBA00022511"/>
    </source>
</evidence>
<dbReference type="Ensembl" id="ENSSSCT00030054780.1">
    <property type="protein sequence ID" value="ENSSSCP00030025014.1"/>
    <property type="gene ID" value="ENSSSCG00030039365.1"/>
</dbReference>
<evidence type="ECO:0000256" key="1">
    <source>
        <dbReference type="ARBA" id="ARBA00004165"/>
    </source>
</evidence>
<dbReference type="AlphaFoldDB" id="A0A8D0WPZ8"/>
<dbReference type="InterPro" id="IPR036875">
    <property type="entry name" value="Znf_CCHC_sf"/>
</dbReference>
<keyword evidence="3" id="KW-1043">Host membrane</keyword>
<proteinExistence type="predicted"/>
<evidence type="ECO:0000313" key="8">
    <source>
        <dbReference type="Proteomes" id="UP000694570"/>
    </source>
</evidence>
<dbReference type="InterPro" id="IPR010999">
    <property type="entry name" value="Retrovr_matrix"/>
</dbReference>
<name>A0A8D0WPZ8_PIG</name>
<keyword evidence="4" id="KW-0472">Membrane</keyword>
<evidence type="ECO:0000256" key="3">
    <source>
        <dbReference type="ARBA" id="ARBA00022870"/>
    </source>
</evidence>
<dbReference type="Gene3D" id="1.10.150.180">
    <property type="entry name" value="Gamma-retroviral matrix domain"/>
    <property type="match status" value="1"/>
</dbReference>
<comment type="subcellular location">
    <subcellularLocation>
        <location evidence="1">Host cell membrane</location>
    </subcellularLocation>
</comment>
<dbReference type="GO" id="GO:0019068">
    <property type="term" value="P:virion assembly"/>
    <property type="evidence" value="ECO:0007669"/>
    <property type="project" value="InterPro"/>
</dbReference>
<evidence type="ECO:0000256" key="5">
    <source>
        <dbReference type="SAM" id="MobiDB-lite"/>
    </source>
</evidence>
<dbReference type="Proteomes" id="UP000694570">
    <property type="component" value="Unplaced"/>
</dbReference>
<feature type="compositionally biased region" description="Pro residues" evidence="5">
    <location>
        <begin position="180"/>
        <end position="192"/>
    </location>
</feature>
<accession>A0A8D0WPZ8</accession>
<evidence type="ECO:0000313" key="7">
    <source>
        <dbReference type="Ensembl" id="ENSSSCP00030025014.1"/>
    </source>
</evidence>
<dbReference type="InterPro" id="IPR050462">
    <property type="entry name" value="Retroviral_Gag-Pol_poly"/>
</dbReference>
<dbReference type="InterPro" id="IPR000840">
    <property type="entry name" value="G_retro_matrix"/>
</dbReference>
<feature type="region of interest" description="Disordered" evidence="5">
    <location>
        <begin position="484"/>
        <end position="557"/>
    </location>
</feature>
<feature type="region of interest" description="Disordered" evidence="5">
    <location>
        <begin position="144"/>
        <end position="214"/>
    </location>
</feature>
<dbReference type="Gene3D" id="4.10.60.10">
    <property type="entry name" value="Zinc finger, CCHC-type"/>
    <property type="match status" value="1"/>
</dbReference>
<feature type="domain" description="CCHC-type" evidence="6">
    <location>
        <begin position="512"/>
        <end position="528"/>
    </location>
</feature>
<dbReference type="Pfam" id="PF01140">
    <property type="entry name" value="Gag_MA"/>
    <property type="match status" value="1"/>
</dbReference>
<organism evidence="7 8">
    <name type="scientific">Sus scrofa</name>
    <name type="common">Pig</name>
    <dbReference type="NCBI Taxonomy" id="9823"/>
    <lineage>
        <taxon>Eukaryota</taxon>
        <taxon>Metazoa</taxon>
        <taxon>Chordata</taxon>
        <taxon>Craniata</taxon>
        <taxon>Vertebrata</taxon>
        <taxon>Euteleostomi</taxon>
        <taxon>Mammalia</taxon>
        <taxon>Eutheria</taxon>
        <taxon>Laurasiatheria</taxon>
        <taxon>Artiodactyla</taxon>
        <taxon>Suina</taxon>
        <taxon>Suidae</taxon>
        <taxon>Sus</taxon>
    </lineage>
</organism>
<reference evidence="7" key="1">
    <citation type="submission" date="2025-08" db="UniProtKB">
        <authorList>
            <consortium name="Ensembl"/>
        </authorList>
    </citation>
    <scope>IDENTIFICATION</scope>
</reference>
<dbReference type="InterPro" id="IPR036946">
    <property type="entry name" value="G_retro_matrix_sf"/>
</dbReference>
<dbReference type="SUPFAM" id="SSF47943">
    <property type="entry name" value="Retrovirus capsid protein, N-terminal core domain"/>
    <property type="match status" value="1"/>
</dbReference>
<dbReference type="Gene3D" id="1.10.375.10">
    <property type="entry name" value="Human Immunodeficiency Virus Type 1 Capsid Protein"/>
    <property type="match status" value="1"/>
</dbReference>
<dbReference type="InterPro" id="IPR008919">
    <property type="entry name" value="Retrov_capsid_N"/>
</dbReference>
<dbReference type="GO" id="GO:0008270">
    <property type="term" value="F:zinc ion binding"/>
    <property type="evidence" value="ECO:0007669"/>
    <property type="project" value="InterPro"/>
</dbReference>
<dbReference type="SUPFAM" id="SSF57756">
    <property type="entry name" value="Retrovirus zinc finger-like domains"/>
    <property type="match status" value="1"/>
</dbReference>